<evidence type="ECO:0000313" key="3">
    <source>
        <dbReference type="Proteomes" id="UP001234989"/>
    </source>
</evidence>
<reference evidence="2" key="1">
    <citation type="submission" date="2023-08" db="EMBL/GenBank/DDBJ databases">
        <title>A de novo genome assembly of Solanum verrucosum Schlechtendal, a Mexican diploid species geographically isolated from the other diploid A-genome species in potato relatives.</title>
        <authorList>
            <person name="Hosaka K."/>
        </authorList>
    </citation>
    <scope>NUCLEOTIDE SEQUENCE</scope>
    <source>
        <tissue evidence="2">Young leaves</tissue>
    </source>
</reference>
<accession>A0AAF0QRQ3</accession>
<organism evidence="2 3">
    <name type="scientific">Solanum verrucosum</name>
    <dbReference type="NCBI Taxonomy" id="315347"/>
    <lineage>
        <taxon>Eukaryota</taxon>
        <taxon>Viridiplantae</taxon>
        <taxon>Streptophyta</taxon>
        <taxon>Embryophyta</taxon>
        <taxon>Tracheophyta</taxon>
        <taxon>Spermatophyta</taxon>
        <taxon>Magnoliopsida</taxon>
        <taxon>eudicotyledons</taxon>
        <taxon>Gunneridae</taxon>
        <taxon>Pentapetalae</taxon>
        <taxon>asterids</taxon>
        <taxon>lamiids</taxon>
        <taxon>Solanales</taxon>
        <taxon>Solanaceae</taxon>
        <taxon>Solanoideae</taxon>
        <taxon>Solaneae</taxon>
        <taxon>Solanum</taxon>
    </lineage>
</organism>
<dbReference type="Proteomes" id="UP001234989">
    <property type="component" value="Chromosome 5"/>
</dbReference>
<keyword evidence="3" id="KW-1185">Reference proteome</keyword>
<gene>
    <name evidence="2" type="ORF">MTR67_021571</name>
</gene>
<feature type="compositionally biased region" description="Low complexity" evidence="1">
    <location>
        <begin position="10"/>
        <end position="35"/>
    </location>
</feature>
<name>A0AAF0QRQ3_SOLVR</name>
<feature type="region of interest" description="Disordered" evidence="1">
    <location>
        <begin position="1"/>
        <end position="105"/>
    </location>
</feature>
<sequence length="105" mass="11843">TRIRPNPVFSSSLTRSTTKTTSNPLLLRSNNNSFNQQTHPRFPHYFQRTSKPKPPATPNSRRSSHAADSHPITTSLTKQNQNRAPQSENRLHSSHFPAKSNITAQ</sequence>
<dbReference type="EMBL" id="CP133616">
    <property type="protein sequence ID" value="WMV28186.1"/>
    <property type="molecule type" value="Genomic_DNA"/>
</dbReference>
<dbReference type="AlphaFoldDB" id="A0AAF0QRQ3"/>
<feature type="compositionally biased region" description="Polar residues" evidence="1">
    <location>
        <begin position="71"/>
        <end position="88"/>
    </location>
</feature>
<evidence type="ECO:0000256" key="1">
    <source>
        <dbReference type="SAM" id="MobiDB-lite"/>
    </source>
</evidence>
<proteinExistence type="predicted"/>
<evidence type="ECO:0000313" key="2">
    <source>
        <dbReference type="EMBL" id="WMV28186.1"/>
    </source>
</evidence>
<feature type="non-terminal residue" evidence="2">
    <location>
        <position position="1"/>
    </location>
</feature>
<protein>
    <submittedName>
        <fullName evidence="2">Uncharacterized protein</fullName>
    </submittedName>
</protein>